<evidence type="ECO:0000259" key="7">
    <source>
        <dbReference type="PROSITE" id="PS51845"/>
    </source>
</evidence>
<dbReference type="GO" id="GO:0035556">
    <property type="term" value="P:intracellular signal transduction"/>
    <property type="evidence" value="ECO:0007669"/>
    <property type="project" value="InterPro"/>
</dbReference>
<feature type="transmembrane region" description="Helical" evidence="4">
    <location>
        <begin position="641"/>
        <end position="661"/>
    </location>
</feature>
<dbReference type="GO" id="GO:0005886">
    <property type="term" value="C:plasma membrane"/>
    <property type="evidence" value="ECO:0007669"/>
    <property type="project" value="TreeGrafter"/>
</dbReference>
<keyword evidence="5" id="KW-0732">Signal</keyword>
<feature type="domain" description="Guanylate cyclase" evidence="6">
    <location>
        <begin position="765"/>
        <end position="899"/>
    </location>
</feature>
<dbReference type="GO" id="GO:0007168">
    <property type="term" value="P:receptor guanylyl cyclase signaling pathway"/>
    <property type="evidence" value="ECO:0007669"/>
    <property type="project" value="TreeGrafter"/>
</dbReference>
<feature type="compositionally biased region" description="Polar residues" evidence="3">
    <location>
        <begin position="1385"/>
        <end position="1406"/>
    </location>
</feature>
<feature type="chain" id="PRO_5039948919" evidence="5">
    <location>
        <begin position="20"/>
        <end position="1406"/>
    </location>
</feature>
<dbReference type="Pfam" id="PF00211">
    <property type="entry name" value="Guanylate_cyc"/>
    <property type="match status" value="1"/>
</dbReference>
<comment type="caution">
    <text evidence="8">The sequence shown here is derived from an EMBL/GenBank/DDBJ whole genome shotgun (WGS) entry which is preliminary data.</text>
</comment>
<dbReference type="GO" id="GO:0004114">
    <property type="term" value="F:3',5'-cyclic-nucleotide phosphodiesterase activity"/>
    <property type="evidence" value="ECO:0007669"/>
    <property type="project" value="InterPro"/>
</dbReference>
<dbReference type="GO" id="GO:0004016">
    <property type="term" value="F:adenylate cyclase activity"/>
    <property type="evidence" value="ECO:0007669"/>
    <property type="project" value="TreeGrafter"/>
</dbReference>
<evidence type="ECO:0000256" key="3">
    <source>
        <dbReference type="SAM" id="MobiDB-lite"/>
    </source>
</evidence>
<dbReference type="OrthoDB" id="421671at2759"/>
<evidence type="ECO:0000256" key="2">
    <source>
        <dbReference type="ARBA" id="ARBA00023239"/>
    </source>
</evidence>
<protein>
    <submittedName>
        <fullName evidence="8">Adenylate/guanylate cyclase with integral membrane sensor</fullName>
    </submittedName>
</protein>
<feature type="transmembrane region" description="Helical" evidence="4">
    <location>
        <begin position="584"/>
        <end position="606"/>
    </location>
</feature>
<dbReference type="EMBL" id="JAGRRH010000018">
    <property type="protein sequence ID" value="KAG7351536.1"/>
    <property type="molecule type" value="Genomic_DNA"/>
</dbReference>
<dbReference type="InterPro" id="IPR003607">
    <property type="entry name" value="HD/PDEase_dom"/>
</dbReference>
<keyword evidence="4" id="KW-0812">Transmembrane</keyword>
<dbReference type="PANTHER" id="PTHR11920:SF335">
    <property type="entry name" value="GUANYLATE CYCLASE"/>
    <property type="match status" value="1"/>
</dbReference>
<dbReference type="InterPro" id="IPR002073">
    <property type="entry name" value="PDEase_catalytic_dom"/>
</dbReference>
<evidence type="ECO:0000256" key="1">
    <source>
        <dbReference type="ARBA" id="ARBA00022741"/>
    </source>
</evidence>
<dbReference type="Proteomes" id="UP000693970">
    <property type="component" value="Unassembled WGS sequence"/>
</dbReference>
<keyword evidence="9" id="KW-1185">Reference proteome</keyword>
<evidence type="ECO:0000259" key="6">
    <source>
        <dbReference type="PROSITE" id="PS50125"/>
    </source>
</evidence>
<proteinExistence type="predicted"/>
<dbReference type="SMART" id="SM00471">
    <property type="entry name" value="HDc"/>
    <property type="match status" value="1"/>
</dbReference>
<gene>
    <name evidence="8" type="ORF">IV203_010896</name>
</gene>
<evidence type="ECO:0000313" key="9">
    <source>
        <dbReference type="Proteomes" id="UP000693970"/>
    </source>
</evidence>
<name>A0A9K3PLV7_9STRA</name>
<accession>A0A9K3PLV7</accession>
<reference evidence="8" key="2">
    <citation type="submission" date="2021-04" db="EMBL/GenBank/DDBJ databases">
        <authorList>
            <person name="Podell S."/>
        </authorList>
    </citation>
    <scope>NUCLEOTIDE SEQUENCE</scope>
    <source>
        <strain evidence="8">Hildebrandi</strain>
    </source>
</reference>
<dbReference type="CDD" id="cd07302">
    <property type="entry name" value="CHD"/>
    <property type="match status" value="1"/>
</dbReference>
<feature type="signal peptide" evidence="5">
    <location>
        <begin position="1"/>
        <end position="19"/>
    </location>
</feature>
<evidence type="ECO:0000256" key="5">
    <source>
        <dbReference type="SAM" id="SignalP"/>
    </source>
</evidence>
<dbReference type="InterPro" id="IPR001054">
    <property type="entry name" value="A/G_cyclase"/>
</dbReference>
<dbReference type="PROSITE" id="PS50125">
    <property type="entry name" value="GUANYLATE_CYCLASE_2"/>
    <property type="match status" value="1"/>
</dbReference>
<sequence>MKTALFLSCIAFWRATIQGQEENLSSMVYDCSLPGLEHFVPGQYEGVTANYLSFVTDVSSPNFPIRAAEFEACTGGTIVFSDANNIWEDPINDLGTKTRTGGEIYDGYFMSYSHFPEVSELDLAEHLNDRIRKDNARLKWEDVMPKVQAMSQYRKDGVSNIDFMMYDGDFFVPIIRLDLLEKYDLPMPNTWEELIEFAKFFDGKDINDDGEPDYSICHFPRSGAGYWDWWFSELVYSTWATTDQLKGTEQGFLFDPNTLEPNIGPGFERAVNVWKDIWDNGAGACDGVNMETGRCAVGYGPPGCWKGTFLNGVERNVNGTVVWKPTMKDGSYAEPYQLKPFGSTQVVDPETKKMVPCTPELCPKAEVVPAKGHHGDDDRARVLVPSPLEGQLINRAPFYWSGGLGTLIRKNADPAKKDLLWDFFVYTNSPETSVYDVSSYNSWLDSWRFSQLGTDNQYGNAGWSLEAFEEHKAIQTWGLSSKINGAFNLRLPGAALYTYEVLGSQFQLYIDGETSITELKANVYKGWNKINTAKGTLDQLDIYRASLGLDVHTEVESCRLNREHMDDKDPSICRKYDAQENENGILIGILSACLIVMFAVVVCVVMDQRRRKSLKESLEEDDRDEIIEVERLIFQDNRFISVTRVVLVAAGIAATVGMTMWYQEIQTDAGLESQRSSLYTVILPISFCVLLIIFAVYDWLIARRNRKLIVNAAKTSEVVTQMFPGKFRDKVLDQTRVVRGGQNDDTDVTERSENQALAELFPDVTVFMADISGFTAWASVREPHQIFTFLEQVFGIFDKAAKKRKVFKVETIGDCYVACTGAPYVQADHAERMCRFASDIMESFIEVLDVLALKHGPDTTDLGLRCGIHSGVVTMGVLRNERARFQLFGDCVNTASRMESTSDPGFIQVSRETADLLFEAGKDKWLSPRGESVIAKGKGVMDTFWLDVNRVKESKAQTDTDSSVSEDSVAMTKYSSDTKSITISGGLSVSNFQNNALVDWNTESLLGLIKRIVAHRKGTKGSALTVPAADAFGLPSRQTFTNEVAEIIQLPRFEHASPEHLLAADTVLIDDVVVKELRNLIQQVANLYNDNPFHNFEHASHVTMSILKLLSRIVQPSGDDFDNVADHSYGITADPLTHFACAFCGLIHDADHPGVSNPQLIKENEALGRRYQNKSVAEQNSLSLCFDLLSSDDFANLRKVLFANDDDQMRFRQIVVNSVMATDIFDPDLKTLRNDRWNVAFSETNGKESPQDTINRKATIVIEHLIQASDVAHTMQHWKVYRKWNERLLEEMYLAYIQGRSEKDPTENWAQGEIGFFDFYIIPLAKKLKDCGVFGVSSDEYLNYALINRRKWKEEGEAITSQMVAKLKAMHTSSTILETPGSVVDSGNQSPDTRNSRSQNGSDELV</sequence>
<keyword evidence="2" id="KW-0456">Lyase</keyword>
<organism evidence="8 9">
    <name type="scientific">Nitzschia inconspicua</name>
    <dbReference type="NCBI Taxonomy" id="303405"/>
    <lineage>
        <taxon>Eukaryota</taxon>
        <taxon>Sar</taxon>
        <taxon>Stramenopiles</taxon>
        <taxon>Ochrophyta</taxon>
        <taxon>Bacillariophyta</taxon>
        <taxon>Bacillariophyceae</taxon>
        <taxon>Bacillariophycidae</taxon>
        <taxon>Bacillariales</taxon>
        <taxon>Bacillariaceae</taxon>
        <taxon>Nitzschia</taxon>
    </lineage>
</organism>
<feature type="domain" description="PDEase" evidence="7">
    <location>
        <begin position="1001"/>
        <end position="1224"/>
    </location>
</feature>
<feature type="transmembrane region" description="Helical" evidence="4">
    <location>
        <begin position="681"/>
        <end position="700"/>
    </location>
</feature>
<keyword evidence="4" id="KW-1133">Transmembrane helix</keyword>
<dbReference type="GO" id="GO:0004383">
    <property type="term" value="F:guanylate cyclase activity"/>
    <property type="evidence" value="ECO:0007669"/>
    <property type="project" value="TreeGrafter"/>
</dbReference>
<dbReference type="InterPro" id="IPR050401">
    <property type="entry name" value="Cyclic_nucleotide_synthase"/>
</dbReference>
<reference evidence="8" key="1">
    <citation type="journal article" date="2021" name="Sci. Rep.">
        <title>Diploid genomic architecture of Nitzschia inconspicua, an elite biomass production diatom.</title>
        <authorList>
            <person name="Oliver A."/>
            <person name="Podell S."/>
            <person name="Pinowska A."/>
            <person name="Traller J.C."/>
            <person name="Smith S.R."/>
            <person name="McClure R."/>
            <person name="Beliaev A."/>
            <person name="Bohutskyi P."/>
            <person name="Hill E.A."/>
            <person name="Rabines A."/>
            <person name="Zheng H."/>
            <person name="Allen L.Z."/>
            <person name="Kuo A."/>
            <person name="Grigoriev I.V."/>
            <person name="Allen A.E."/>
            <person name="Hazlebeck D."/>
            <person name="Allen E.E."/>
        </authorList>
    </citation>
    <scope>NUCLEOTIDE SEQUENCE</scope>
    <source>
        <strain evidence="8">Hildebrandi</strain>
    </source>
</reference>
<dbReference type="PANTHER" id="PTHR11920">
    <property type="entry name" value="GUANYLYL CYCLASE"/>
    <property type="match status" value="1"/>
</dbReference>
<keyword evidence="1" id="KW-0547">Nucleotide-binding</keyword>
<dbReference type="GO" id="GO:0000166">
    <property type="term" value="F:nucleotide binding"/>
    <property type="evidence" value="ECO:0007669"/>
    <property type="project" value="UniProtKB-KW"/>
</dbReference>
<dbReference type="PROSITE" id="PS51845">
    <property type="entry name" value="PDEASE_I_2"/>
    <property type="match status" value="1"/>
</dbReference>
<feature type="region of interest" description="Disordered" evidence="3">
    <location>
        <begin position="1378"/>
        <end position="1406"/>
    </location>
</feature>
<dbReference type="SMART" id="SM00044">
    <property type="entry name" value="CYCc"/>
    <property type="match status" value="1"/>
</dbReference>
<keyword evidence="4" id="KW-0472">Membrane</keyword>
<dbReference type="Pfam" id="PF00233">
    <property type="entry name" value="PDEase_I"/>
    <property type="match status" value="1"/>
</dbReference>
<evidence type="ECO:0000313" key="8">
    <source>
        <dbReference type="EMBL" id="KAG7351536.1"/>
    </source>
</evidence>
<evidence type="ECO:0000256" key="4">
    <source>
        <dbReference type="SAM" id="Phobius"/>
    </source>
</evidence>
<dbReference type="GO" id="GO:0001653">
    <property type="term" value="F:peptide receptor activity"/>
    <property type="evidence" value="ECO:0007669"/>
    <property type="project" value="TreeGrafter"/>
</dbReference>